<name>A0ACC8EN04_9PEZI</name>
<dbReference type="EMBL" id="KV748256">
    <property type="protein sequence ID" value="OCK87689.1"/>
    <property type="molecule type" value="Genomic_DNA"/>
</dbReference>
<organism evidence="1 2">
    <name type="scientific">Cenococcum geophilum 1.58</name>
    <dbReference type="NCBI Taxonomy" id="794803"/>
    <lineage>
        <taxon>Eukaryota</taxon>
        <taxon>Fungi</taxon>
        <taxon>Dikarya</taxon>
        <taxon>Ascomycota</taxon>
        <taxon>Pezizomycotina</taxon>
        <taxon>Dothideomycetes</taxon>
        <taxon>Pleosporomycetidae</taxon>
        <taxon>Gloniales</taxon>
        <taxon>Gloniaceae</taxon>
        <taxon>Cenococcum</taxon>
    </lineage>
</organism>
<accession>A0ACC8EN04</accession>
<feature type="non-terminal residue" evidence="1">
    <location>
        <position position="1"/>
    </location>
</feature>
<evidence type="ECO:0000313" key="1">
    <source>
        <dbReference type="EMBL" id="OCK87689.1"/>
    </source>
</evidence>
<reference evidence="1 2" key="1">
    <citation type="journal article" date="2016" name="Nat. Commun.">
        <title>Ectomycorrhizal ecology is imprinted in the genome of the dominant symbiotic fungus Cenococcum geophilum.</title>
        <authorList>
            <consortium name="DOE Joint Genome Institute"/>
            <person name="Peter M."/>
            <person name="Kohler A."/>
            <person name="Ohm R.A."/>
            <person name="Kuo A."/>
            <person name="Krutzmann J."/>
            <person name="Morin E."/>
            <person name="Arend M."/>
            <person name="Barry K.W."/>
            <person name="Binder M."/>
            <person name="Choi C."/>
            <person name="Clum A."/>
            <person name="Copeland A."/>
            <person name="Grisel N."/>
            <person name="Haridas S."/>
            <person name="Kipfer T."/>
            <person name="LaButti K."/>
            <person name="Lindquist E."/>
            <person name="Lipzen A."/>
            <person name="Maire R."/>
            <person name="Meier B."/>
            <person name="Mihaltcheva S."/>
            <person name="Molinier V."/>
            <person name="Murat C."/>
            <person name="Poggeler S."/>
            <person name="Quandt C.A."/>
            <person name="Sperisen C."/>
            <person name="Tritt A."/>
            <person name="Tisserant E."/>
            <person name="Crous P.W."/>
            <person name="Henrissat B."/>
            <person name="Nehls U."/>
            <person name="Egli S."/>
            <person name="Spatafora J.W."/>
            <person name="Grigoriev I.V."/>
            <person name="Martin F.M."/>
        </authorList>
    </citation>
    <scope>NUCLEOTIDE SEQUENCE [LARGE SCALE GENOMIC DNA]</scope>
    <source>
        <strain evidence="1 2">1.58</strain>
    </source>
</reference>
<dbReference type="Proteomes" id="UP000250078">
    <property type="component" value="Unassembled WGS sequence"/>
</dbReference>
<sequence length="90" mass="9977">CKDRWLGISRLYNAAESGDATTVRQLIYDGIPPDRPNIRGVTPLWRASHSGRKEVVQVLLTTNAVDVNAWSIARQTPLFWAAAHGHSKVV</sequence>
<proteinExistence type="predicted"/>
<feature type="non-terminal residue" evidence="1">
    <location>
        <position position="90"/>
    </location>
</feature>
<gene>
    <name evidence="1" type="ORF">K441DRAFT_492411</name>
</gene>
<protein>
    <submittedName>
        <fullName evidence="1">Ankyrin</fullName>
    </submittedName>
</protein>
<evidence type="ECO:0000313" key="2">
    <source>
        <dbReference type="Proteomes" id="UP000250078"/>
    </source>
</evidence>
<keyword evidence="2" id="KW-1185">Reference proteome</keyword>